<comment type="caution">
    <text evidence="2">The sequence shown here is derived from an EMBL/GenBank/DDBJ whole genome shotgun (WGS) entry which is preliminary data.</text>
</comment>
<feature type="region of interest" description="Disordered" evidence="1">
    <location>
        <begin position="127"/>
        <end position="187"/>
    </location>
</feature>
<dbReference type="Proteomes" id="UP001341840">
    <property type="component" value="Unassembled WGS sequence"/>
</dbReference>
<feature type="compositionally biased region" description="Polar residues" evidence="1">
    <location>
        <begin position="8"/>
        <end position="21"/>
    </location>
</feature>
<name>A0ABU6RGS6_9FABA</name>
<feature type="region of interest" description="Disordered" evidence="1">
    <location>
        <begin position="1"/>
        <end position="85"/>
    </location>
</feature>
<dbReference type="EMBL" id="JASCZI010030483">
    <property type="protein sequence ID" value="MED6123003.1"/>
    <property type="molecule type" value="Genomic_DNA"/>
</dbReference>
<evidence type="ECO:0000256" key="1">
    <source>
        <dbReference type="SAM" id="MobiDB-lite"/>
    </source>
</evidence>
<sequence length="187" mass="20516">MQVGPNLAQIQGRPSSSNSIQHRFLKKGAWKNPQLPKKSTNIKIGPAKQNFKPKSKGGEKTNPVSTALSSKDIPRKPRPKSEEEIAMKKVVFDNMRKITDQSYADFQVSKKSTALLENFAVGIHSLPPMLQTPQSLDPMGKKKSRIDSLEKPPDLLQKMPIESTNEIGESSSGHANSAMQVEPSLGS</sequence>
<evidence type="ECO:0000313" key="2">
    <source>
        <dbReference type="EMBL" id="MED6123003.1"/>
    </source>
</evidence>
<feature type="compositionally biased region" description="Polar residues" evidence="1">
    <location>
        <begin position="162"/>
        <end position="179"/>
    </location>
</feature>
<organism evidence="2 3">
    <name type="scientific">Stylosanthes scabra</name>
    <dbReference type="NCBI Taxonomy" id="79078"/>
    <lineage>
        <taxon>Eukaryota</taxon>
        <taxon>Viridiplantae</taxon>
        <taxon>Streptophyta</taxon>
        <taxon>Embryophyta</taxon>
        <taxon>Tracheophyta</taxon>
        <taxon>Spermatophyta</taxon>
        <taxon>Magnoliopsida</taxon>
        <taxon>eudicotyledons</taxon>
        <taxon>Gunneridae</taxon>
        <taxon>Pentapetalae</taxon>
        <taxon>rosids</taxon>
        <taxon>fabids</taxon>
        <taxon>Fabales</taxon>
        <taxon>Fabaceae</taxon>
        <taxon>Papilionoideae</taxon>
        <taxon>50 kb inversion clade</taxon>
        <taxon>dalbergioids sensu lato</taxon>
        <taxon>Dalbergieae</taxon>
        <taxon>Pterocarpus clade</taxon>
        <taxon>Stylosanthes</taxon>
    </lineage>
</organism>
<evidence type="ECO:0000313" key="3">
    <source>
        <dbReference type="Proteomes" id="UP001341840"/>
    </source>
</evidence>
<reference evidence="2 3" key="1">
    <citation type="journal article" date="2023" name="Plants (Basel)">
        <title>Bridging the Gap: Combining Genomics and Transcriptomics Approaches to Understand Stylosanthes scabra, an Orphan Legume from the Brazilian Caatinga.</title>
        <authorList>
            <person name="Ferreira-Neto J.R.C."/>
            <person name="da Silva M.D."/>
            <person name="Binneck E."/>
            <person name="de Melo N.F."/>
            <person name="da Silva R.H."/>
            <person name="de Melo A.L.T.M."/>
            <person name="Pandolfi V."/>
            <person name="Bustamante F.O."/>
            <person name="Brasileiro-Vidal A.C."/>
            <person name="Benko-Iseppon A.M."/>
        </authorList>
    </citation>
    <scope>NUCLEOTIDE SEQUENCE [LARGE SCALE GENOMIC DNA]</scope>
    <source>
        <tissue evidence="2">Leaves</tissue>
    </source>
</reference>
<accession>A0ABU6RGS6</accession>
<feature type="compositionally biased region" description="Basic and acidic residues" evidence="1">
    <location>
        <begin position="72"/>
        <end position="85"/>
    </location>
</feature>
<keyword evidence="3" id="KW-1185">Reference proteome</keyword>
<proteinExistence type="predicted"/>
<protein>
    <submittedName>
        <fullName evidence="2">Uncharacterized protein</fullName>
    </submittedName>
</protein>
<gene>
    <name evidence="2" type="ORF">PIB30_045270</name>
</gene>